<evidence type="ECO:0000256" key="3">
    <source>
        <dbReference type="ARBA" id="ARBA00022801"/>
    </source>
</evidence>
<evidence type="ECO:0000256" key="1">
    <source>
        <dbReference type="ARBA" id="ARBA00009921"/>
    </source>
</evidence>
<dbReference type="InterPro" id="IPR012337">
    <property type="entry name" value="RNaseH-like_sf"/>
</dbReference>
<dbReference type="SMART" id="SM00479">
    <property type="entry name" value="EXOIII"/>
    <property type="match status" value="1"/>
</dbReference>
<evidence type="ECO:0000256" key="4">
    <source>
        <dbReference type="ARBA" id="ARBA00022839"/>
    </source>
</evidence>
<comment type="similarity">
    <text evidence="1">Belongs to the oligoribonuclease family.</text>
</comment>
<dbReference type="OrthoDB" id="270189at2759"/>
<evidence type="ECO:0000259" key="5">
    <source>
        <dbReference type="SMART" id="SM00479"/>
    </source>
</evidence>
<feature type="domain" description="Exonuclease" evidence="5">
    <location>
        <begin position="47"/>
        <end position="225"/>
    </location>
</feature>
<dbReference type="CDD" id="cd06135">
    <property type="entry name" value="Orn"/>
    <property type="match status" value="1"/>
</dbReference>
<dbReference type="AlphaFoldDB" id="A0A319CHL3"/>
<keyword evidence="2" id="KW-0540">Nuclease</keyword>
<evidence type="ECO:0000313" key="6">
    <source>
        <dbReference type="EMBL" id="PYH82747.1"/>
    </source>
</evidence>
<dbReference type="GeneID" id="37137674"/>
<name>A0A319CHL3_9EURO</name>
<dbReference type="InterPro" id="IPR022894">
    <property type="entry name" value="Oligoribonuclease"/>
</dbReference>
<dbReference type="Gene3D" id="3.30.420.10">
    <property type="entry name" value="Ribonuclease H-like superfamily/Ribonuclease H"/>
    <property type="match status" value="1"/>
</dbReference>
<dbReference type="STRING" id="1448315.A0A319CHL3"/>
<dbReference type="SUPFAM" id="SSF53098">
    <property type="entry name" value="Ribonuclease H-like"/>
    <property type="match status" value="1"/>
</dbReference>
<evidence type="ECO:0000313" key="7">
    <source>
        <dbReference type="Proteomes" id="UP000248340"/>
    </source>
</evidence>
<dbReference type="VEuPathDB" id="FungiDB:BO82DRAFT_353356"/>
<dbReference type="Pfam" id="PF00929">
    <property type="entry name" value="RNase_T"/>
    <property type="match status" value="1"/>
</dbReference>
<keyword evidence="3" id="KW-0378">Hydrolase</keyword>
<dbReference type="GO" id="GO:0000175">
    <property type="term" value="F:3'-5'-RNA exonuclease activity"/>
    <property type="evidence" value="ECO:0007669"/>
    <property type="project" value="InterPro"/>
</dbReference>
<gene>
    <name evidence="6" type="ORF">BO82DRAFT_353356</name>
</gene>
<sequence length="225" mass="25553">MAFLRTLHTLHSISRHTRRQFYQKSLFPAQALQARNHTMPLTRSTDPLVWIDCEMTGLDPETDHILQICCYITDADLKLLEPQGFETVIHQPPATLASMNEWCIETHSRTGLTAAVQASTVSAESAAAALLAYIQRYVPQPRTGLLAGNSVHADKAFLAKGPYRNVLEWLHYRIVDVSALKEMARRWGSDELLAAVPAKKEVHLAREDILESIAEMRFYRDRLFR</sequence>
<dbReference type="NCBIfam" id="NF003765">
    <property type="entry name" value="PRK05359.1"/>
    <property type="match status" value="1"/>
</dbReference>
<dbReference type="PANTHER" id="PTHR11046:SF0">
    <property type="entry name" value="OLIGORIBONUCLEASE, MITOCHONDRIAL"/>
    <property type="match status" value="1"/>
</dbReference>
<dbReference type="GO" id="GO:0003676">
    <property type="term" value="F:nucleic acid binding"/>
    <property type="evidence" value="ECO:0007669"/>
    <property type="project" value="InterPro"/>
</dbReference>
<dbReference type="GO" id="GO:0005739">
    <property type="term" value="C:mitochondrion"/>
    <property type="evidence" value="ECO:0007669"/>
    <property type="project" value="TreeGrafter"/>
</dbReference>
<dbReference type="Proteomes" id="UP000248340">
    <property type="component" value="Unassembled WGS sequence"/>
</dbReference>
<reference evidence="6 7" key="1">
    <citation type="submission" date="2016-12" db="EMBL/GenBank/DDBJ databases">
        <title>The genomes of Aspergillus section Nigri reveals drivers in fungal speciation.</title>
        <authorList>
            <consortium name="DOE Joint Genome Institute"/>
            <person name="Vesth T.C."/>
            <person name="Nybo J."/>
            <person name="Theobald S."/>
            <person name="Brandl J."/>
            <person name="Frisvad J.C."/>
            <person name="Nielsen K.F."/>
            <person name="Lyhne E.K."/>
            <person name="Kogle M.E."/>
            <person name="Kuo A."/>
            <person name="Riley R."/>
            <person name="Clum A."/>
            <person name="Nolan M."/>
            <person name="Lipzen A."/>
            <person name="Salamov A."/>
            <person name="Henrissat B."/>
            <person name="Wiebenga A."/>
            <person name="De Vries R.P."/>
            <person name="Grigoriev I.V."/>
            <person name="Mortensen U.H."/>
            <person name="Andersen M.R."/>
            <person name="Baker S.E."/>
        </authorList>
    </citation>
    <scope>NUCLEOTIDE SEQUENCE [LARGE SCALE GENOMIC DNA]</scope>
    <source>
        <strain evidence="6 7">CBS 121591</strain>
    </source>
</reference>
<accession>A0A319CHL3</accession>
<protein>
    <submittedName>
        <fullName evidence="6">RNA exonuclease Rex2</fullName>
    </submittedName>
</protein>
<dbReference type="InterPro" id="IPR013520">
    <property type="entry name" value="Ribonucl_H"/>
</dbReference>
<dbReference type="EMBL" id="KZ821693">
    <property type="protein sequence ID" value="PYH82747.1"/>
    <property type="molecule type" value="Genomic_DNA"/>
</dbReference>
<dbReference type="FunFam" id="3.30.420.10:FF:000003">
    <property type="entry name" value="Oligoribonuclease"/>
    <property type="match status" value="1"/>
</dbReference>
<organism evidence="6 7">
    <name type="scientific">Aspergillus uvarum CBS 121591</name>
    <dbReference type="NCBI Taxonomy" id="1448315"/>
    <lineage>
        <taxon>Eukaryota</taxon>
        <taxon>Fungi</taxon>
        <taxon>Dikarya</taxon>
        <taxon>Ascomycota</taxon>
        <taxon>Pezizomycotina</taxon>
        <taxon>Eurotiomycetes</taxon>
        <taxon>Eurotiomycetidae</taxon>
        <taxon>Eurotiales</taxon>
        <taxon>Aspergillaceae</taxon>
        <taxon>Aspergillus</taxon>
        <taxon>Aspergillus subgen. Circumdati</taxon>
    </lineage>
</organism>
<dbReference type="InterPro" id="IPR036397">
    <property type="entry name" value="RNaseH_sf"/>
</dbReference>
<proteinExistence type="inferred from homology"/>
<keyword evidence="7" id="KW-1185">Reference proteome</keyword>
<dbReference type="RefSeq" id="XP_025492947.1">
    <property type="nucleotide sequence ID" value="XM_025634933.1"/>
</dbReference>
<keyword evidence="4 6" id="KW-0269">Exonuclease</keyword>
<evidence type="ECO:0000256" key="2">
    <source>
        <dbReference type="ARBA" id="ARBA00022722"/>
    </source>
</evidence>
<dbReference type="PANTHER" id="PTHR11046">
    <property type="entry name" value="OLIGORIBONUCLEASE, MITOCHONDRIAL"/>
    <property type="match status" value="1"/>
</dbReference>